<comment type="subcellular location">
    <subcellularLocation>
        <location evidence="1">Cell membrane</location>
        <topology evidence="1">Multi-pass membrane protein</topology>
    </subcellularLocation>
</comment>
<keyword evidence="2" id="KW-1003">Cell membrane</keyword>
<evidence type="ECO:0000256" key="1">
    <source>
        <dbReference type="ARBA" id="ARBA00004651"/>
    </source>
</evidence>
<dbReference type="GO" id="GO:0022857">
    <property type="term" value="F:transmembrane transporter activity"/>
    <property type="evidence" value="ECO:0007669"/>
    <property type="project" value="TreeGrafter"/>
</dbReference>
<keyword evidence="11" id="KW-1185">Reference proteome</keyword>
<name>A0A1I0AWH7_9FIRM</name>
<proteinExistence type="inferred from homology"/>
<keyword evidence="5 7" id="KW-0472">Membrane</keyword>
<evidence type="ECO:0000259" key="8">
    <source>
        <dbReference type="Pfam" id="PF02687"/>
    </source>
</evidence>
<comment type="similarity">
    <text evidence="6">Belongs to the ABC-4 integral membrane protein family.</text>
</comment>
<feature type="domain" description="ABC3 transporter permease C-terminal" evidence="8">
    <location>
        <begin position="276"/>
        <end position="392"/>
    </location>
</feature>
<feature type="transmembrane region" description="Helical" evidence="7">
    <location>
        <begin position="317"/>
        <end position="340"/>
    </location>
</feature>
<evidence type="ECO:0000256" key="2">
    <source>
        <dbReference type="ARBA" id="ARBA00022475"/>
    </source>
</evidence>
<keyword evidence="4 7" id="KW-1133">Transmembrane helix</keyword>
<dbReference type="OrthoDB" id="239678at2"/>
<evidence type="ECO:0000256" key="3">
    <source>
        <dbReference type="ARBA" id="ARBA00022692"/>
    </source>
</evidence>
<protein>
    <submittedName>
        <fullName evidence="10">Putative ABC transport system permease protein</fullName>
    </submittedName>
</protein>
<gene>
    <name evidence="10" type="ORF">SAMN05660297_01109</name>
</gene>
<dbReference type="STRING" id="426128.SAMN05660297_01109"/>
<evidence type="ECO:0000256" key="4">
    <source>
        <dbReference type="ARBA" id="ARBA00022989"/>
    </source>
</evidence>
<evidence type="ECO:0000313" key="11">
    <source>
        <dbReference type="Proteomes" id="UP000199568"/>
    </source>
</evidence>
<evidence type="ECO:0000256" key="6">
    <source>
        <dbReference type="ARBA" id="ARBA00038076"/>
    </source>
</evidence>
<feature type="transmembrane region" description="Helical" evidence="7">
    <location>
        <begin position="20"/>
        <end position="39"/>
    </location>
</feature>
<feature type="transmembrane region" description="Helical" evidence="7">
    <location>
        <begin position="272"/>
        <end position="297"/>
    </location>
</feature>
<dbReference type="GO" id="GO:0005886">
    <property type="term" value="C:plasma membrane"/>
    <property type="evidence" value="ECO:0007669"/>
    <property type="project" value="UniProtKB-SubCell"/>
</dbReference>
<feature type="domain" description="MacB-like periplasmic core" evidence="9">
    <location>
        <begin position="20"/>
        <end position="228"/>
    </location>
</feature>
<sequence length="399" mass="43126">MNIFQIALNNLKRRKIKMLFLMLGLVVGVATVVAVLNIIEAMHLDLGDRIDEFGANAIILPGTEGMEMHYGNATVSDLTFDVQQLTMEDIPKIFSSSVAEYINIVSPKLVGAVEAGEQNSLIVGIEPRQEFMQKPWFSLAQQADIEQGETVGDLALLDIPQDGLVLGASAAEALKVQVGDQLMINNKPFGVFGILNKLGSEEDGLIYANLTVVQDLLNRPGELSMIEVSAYCNSCPIEEVAMGLDEALPNGRTIPMRQAALFREETIDQFSAFGIALSGVVLLIAALVVLTTMLSSINERTREIGIFRAIGFRRTHIIKIIFLEAAMISVLGGIAGYFLGSLTARYAGPYLAQIQGDIPLQLQLLLPAILLSTGLAILASAYPALKAARLDPAEALRFI</sequence>
<dbReference type="RefSeq" id="WP_090440512.1">
    <property type="nucleotide sequence ID" value="NZ_FOHU01000003.1"/>
</dbReference>
<dbReference type="InterPro" id="IPR050250">
    <property type="entry name" value="Macrolide_Exporter_MacB"/>
</dbReference>
<dbReference type="Proteomes" id="UP000199568">
    <property type="component" value="Unassembled WGS sequence"/>
</dbReference>
<dbReference type="PANTHER" id="PTHR30572:SF4">
    <property type="entry name" value="ABC TRANSPORTER PERMEASE YTRF"/>
    <property type="match status" value="1"/>
</dbReference>
<reference evidence="10 11" key="1">
    <citation type="submission" date="2016-10" db="EMBL/GenBank/DDBJ databases">
        <authorList>
            <person name="de Groot N.N."/>
        </authorList>
    </citation>
    <scope>NUCLEOTIDE SEQUENCE [LARGE SCALE GENOMIC DNA]</scope>
    <source>
        <strain evidence="10 11">DSM 18979</strain>
    </source>
</reference>
<evidence type="ECO:0000256" key="7">
    <source>
        <dbReference type="SAM" id="Phobius"/>
    </source>
</evidence>
<dbReference type="Pfam" id="PF12704">
    <property type="entry name" value="MacB_PCD"/>
    <property type="match status" value="1"/>
</dbReference>
<dbReference type="AlphaFoldDB" id="A0A1I0AWH7"/>
<accession>A0A1I0AWH7</accession>
<evidence type="ECO:0000256" key="5">
    <source>
        <dbReference type="ARBA" id="ARBA00023136"/>
    </source>
</evidence>
<organism evidence="10 11">
    <name type="scientific">Natronincola peptidivorans</name>
    <dbReference type="NCBI Taxonomy" id="426128"/>
    <lineage>
        <taxon>Bacteria</taxon>
        <taxon>Bacillati</taxon>
        <taxon>Bacillota</taxon>
        <taxon>Clostridia</taxon>
        <taxon>Peptostreptococcales</taxon>
        <taxon>Natronincolaceae</taxon>
        <taxon>Natronincola</taxon>
    </lineage>
</organism>
<dbReference type="InterPro" id="IPR003838">
    <property type="entry name" value="ABC3_permease_C"/>
</dbReference>
<dbReference type="EMBL" id="FOHU01000003">
    <property type="protein sequence ID" value="SES98844.1"/>
    <property type="molecule type" value="Genomic_DNA"/>
</dbReference>
<feature type="transmembrane region" description="Helical" evidence="7">
    <location>
        <begin position="360"/>
        <end position="382"/>
    </location>
</feature>
<dbReference type="PANTHER" id="PTHR30572">
    <property type="entry name" value="MEMBRANE COMPONENT OF TRANSPORTER-RELATED"/>
    <property type="match status" value="1"/>
</dbReference>
<dbReference type="InterPro" id="IPR025857">
    <property type="entry name" value="MacB_PCD"/>
</dbReference>
<dbReference type="Pfam" id="PF02687">
    <property type="entry name" value="FtsX"/>
    <property type="match status" value="1"/>
</dbReference>
<evidence type="ECO:0000313" key="10">
    <source>
        <dbReference type="EMBL" id="SES98844.1"/>
    </source>
</evidence>
<evidence type="ECO:0000259" key="9">
    <source>
        <dbReference type="Pfam" id="PF12704"/>
    </source>
</evidence>
<keyword evidence="3 7" id="KW-0812">Transmembrane</keyword>